<evidence type="ECO:0000313" key="2">
    <source>
        <dbReference type="Proteomes" id="UP001241377"/>
    </source>
</evidence>
<keyword evidence="2" id="KW-1185">Reference proteome</keyword>
<dbReference type="Proteomes" id="UP001241377">
    <property type="component" value="Unassembled WGS sequence"/>
</dbReference>
<sequence length="858" mass="95389">MTGPPHTPRSSGPRAAITPSFSFGFGFLPSFQFSPSRLISPQRFFQVGLAGSTLARAIEPKEPLSNNNNGVFSESNELQVPANGTSSANDSLNDSLWSINSSQHVTGISSIYEEEPENKPYATPIKLIVTKSPEKQPGVTTGPNNPFDVSANSPDSESAAFEDGAATATQAPGRSQLEQLASAKRRRIQKTPYQGLDDSPDDQNGPGGHDQAERVWTSELDKVLYLAYLTYKEFKQTHGDSPGFKTTSQNNILSTMIFNKTGSRRTSKQIASRLHRLLRQTKPSFTQLPTVEIPQSVLTSSEEVSPLHTTSKQMHDDMSSLLVSSPFPETSLDEKYVLTPSDITIAYINRIDATKSIQFTKLLSVNDRTMDISQMRELLTPPVNELFKDSFLSKTSSKGISISHIQHCINISTHSLSPHSASSPLGSLSTDDGYFKANIKIRVEANRPPNSVLAWKCYTQIFKEDQSILKYNEDVNAYPLGEKYELPISFLKQFWSGYLTYMQNGGYDESSMNELSIVQVIYFGDGDFDPAKSTVCGILSHVFSIQLNSEGKSDVTTIKLADSKAKGSFSEEQLVMSAPPPLKVEPCQRPKFDGPVSAPIYNASIVTNLNQELIRKQEEFKRGDISPGRSMSIYSPFSGQPTPRHFSTSTPAKDLPGLYKQPMPQGHMIHRNMQPYPQPGLDNGMNREQAFQLYQHLPQQMHHYQAPPQQVNVMQNMIPMSQDPQQMPQEMQQNIMNQHRLMMQYQAQYPPVLQPTITVPNSAPASQTYFFQGSERQPVAAPPPTKPTASSSYHPPLSTTDTNKSKPMEITFVPILEYDPSKNIPKKQRIPSNSSVNKIGMGVHRYAQVSMYEPNKKK</sequence>
<gene>
    <name evidence="1" type="ORF">QFC19_009493</name>
</gene>
<reference evidence="1" key="1">
    <citation type="submission" date="2023-04" db="EMBL/GenBank/DDBJ databases">
        <title>Draft Genome sequencing of Naganishia species isolated from polar environments using Oxford Nanopore Technology.</title>
        <authorList>
            <person name="Leo P."/>
            <person name="Venkateswaran K."/>
        </authorList>
    </citation>
    <scope>NUCLEOTIDE SEQUENCE</scope>
    <source>
        <strain evidence="1">MNA-CCFEE 5261</strain>
    </source>
</reference>
<protein>
    <submittedName>
        <fullName evidence="1">Uncharacterized protein</fullName>
    </submittedName>
</protein>
<comment type="caution">
    <text evidence="1">The sequence shown here is derived from an EMBL/GenBank/DDBJ whole genome shotgun (WGS) entry which is preliminary data.</text>
</comment>
<dbReference type="EMBL" id="JASBWR010000164">
    <property type="protein sequence ID" value="KAJ9090693.1"/>
    <property type="molecule type" value="Genomic_DNA"/>
</dbReference>
<accession>A0ACC2UV18</accession>
<name>A0ACC2UV18_9TREE</name>
<proteinExistence type="predicted"/>
<organism evidence="1 2">
    <name type="scientific">Naganishia cerealis</name>
    <dbReference type="NCBI Taxonomy" id="610337"/>
    <lineage>
        <taxon>Eukaryota</taxon>
        <taxon>Fungi</taxon>
        <taxon>Dikarya</taxon>
        <taxon>Basidiomycota</taxon>
        <taxon>Agaricomycotina</taxon>
        <taxon>Tremellomycetes</taxon>
        <taxon>Filobasidiales</taxon>
        <taxon>Filobasidiaceae</taxon>
        <taxon>Naganishia</taxon>
    </lineage>
</organism>
<evidence type="ECO:0000313" key="1">
    <source>
        <dbReference type="EMBL" id="KAJ9090693.1"/>
    </source>
</evidence>